<dbReference type="SUPFAM" id="SSF48452">
    <property type="entry name" value="TPR-like"/>
    <property type="match status" value="1"/>
</dbReference>
<dbReference type="InterPro" id="IPR011990">
    <property type="entry name" value="TPR-like_helical_dom_sf"/>
</dbReference>
<comment type="caution">
    <text evidence="3">The sequence shown here is derived from an EMBL/GenBank/DDBJ whole genome shotgun (WGS) entry which is preliminary data.</text>
</comment>
<reference evidence="3 4" key="1">
    <citation type="submission" date="2017-07" db="EMBL/GenBank/DDBJ databases">
        <title>Recovery of genomes from metagenomes via a dereplication, aggregation, and scoring strategy.</title>
        <authorList>
            <person name="Sieber C.M."/>
            <person name="Probst A.J."/>
            <person name="Sharrar A."/>
            <person name="Thomas B.C."/>
            <person name="Hess M."/>
            <person name="Tringe S.G."/>
            <person name="Banfield J.F."/>
        </authorList>
    </citation>
    <scope>NUCLEOTIDE SEQUENCE [LARGE SCALE GENOMIC DNA]</scope>
    <source>
        <strain evidence="3">JGI_Cruoil_03_44_89</strain>
    </source>
</reference>
<sequence>MIREIFPFLLIPLLLTPVLSVQGSEWIKGRYLYVVDNIKAVEGKSPEILLWAALPMSHRGQAVKIQKIYPEPVELIHDSVNGNEIVFWRETELEGKERMFFYYDFRVLPEKVEIQIDPLKIVAYQKESEEDKRYTKSEPWIEITPEIREKATELVDKETNPYFQAKKIFDWVVVNMNYEYPDVKERGAKNSFEKLKGDCGEFSVVFAALCRAVGIPARTVTCIWLTGSGHQWAEILLPPYGWIPVDPSVAEMMTPGSRALDTEEALAKFMESRGIPKKDPDYLFGNLYPNRVIVCIGSNIEAISNKTGVKKTFRFMQPGGSTAFPPAIELKGLTEKTVHAGFYIFGDEREELEFATERAQKELAHAYFGAGLNDRAEKGFLKIIEEKPDDAITWLNLGQIYMNKEDYDNAIEAFKKCISGKAGSIKPVIETWAHNLLGNCYDIKGMRELAITEYNKVIDMDINYQGAVDSAKKYLKEPFGESND</sequence>
<dbReference type="SUPFAM" id="SSF54001">
    <property type="entry name" value="Cysteine proteinases"/>
    <property type="match status" value="1"/>
</dbReference>
<evidence type="ECO:0000256" key="1">
    <source>
        <dbReference type="PROSITE-ProRule" id="PRU00339"/>
    </source>
</evidence>
<gene>
    <name evidence="3" type="ORF">CH333_06675</name>
</gene>
<accession>A0A235BRE0</accession>
<dbReference type="SMART" id="SM00028">
    <property type="entry name" value="TPR"/>
    <property type="match status" value="3"/>
</dbReference>
<keyword evidence="1" id="KW-0802">TPR repeat</keyword>
<dbReference type="SMART" id="SM00460">
    <property type="entry name" value="TGc"/>
    <property type="match status" value="1"/>
</dbReference>
<dbReference type="Proteomes" id="UP000215215">
    <property type="component" value="Unassembled WGS sequence"/>
</dbReference>
<dbReference type="PROSITE" id="PS50005">
    <property type="entry name" value="TPR"/>
    <property type="match status" value="1"/>
</dbReference>
<dbReference type="InterPro" id="IPR038765">
    <property type="entry name" value="Papain-like_cys_pep_sf"/>
</dbReference>
<dbReference type="InterPro" id="IPR002931">
    <property type="entry name" value="Transglutaminase-like"/>
</dbReference>
<evidence type="ECO:0000313" key="4">
    <source>
        <dbReference type="Proteomes" id="UP000215215"/>
    </source>
</evidence>
<proteinExistence type="predicted"/>
<dbReference type="Pfam" id="PF13181">
    <property type="entry name" value="TPR_8"/>
    <property type="match status" value="2"/>
</dbReference>
<dbReference type="EMBL" id="NOZQ01000146">
    <property type="protein sequence ID" value="OYD15050.1"/>
    <property type="molecule type" value="Genomic_DNA"/>
</dbReference>
<dbReference type="InterPro" id="IPR019734">
    <property type="entry name" value="TPR_rpt"/>
</dbReference>
<evidence type="ECO:0000313" key="3">
    <source>
        <dbReference type="EMBL" id="OYD15050.1"/>
    </source>
</evidence>
<dbReference type="PANTHER" id="PTHR38339">
    <property type="entry name" value="TRANSGLUTAMINASE DOMAIN PROTEIN"/>
    <property type="match status" value="1"/>
</dbReference>
<dbReference type="Gene3D" id="3.10.620.30">
    <property type="match status" value="1"/>
</dbReference>
<protein>
    <recommendedName>
        <fullName evidence="2">Transglutaminase-like domain-containing protein</fullName>
    </recommendedName>
</protein>
<evidence type="ECO:0000259" key="2">
    <source>
        <dbReference type="SMART" id="SM00460"/>
    </source>
</evidence>
<dbReference type="AlphaFoldDB" id="A0A235BRE0"/>
<name>A0A235BRE0_UNCW3</name>
<dbReference type="Pfam" id="PF01841">
    <property type="entry name" value="Transglut_core"/>
    <property type="match status" value="1"/>
</dbReference>
<organism evidence="3 4">
    <name type="scientific">candidate division WOR-3 bacterium JGI_Cruoil_03_44_89</name>
    <dbReference type="NCBI Taxonomy" id="1973748"/>
    <lineage>
        <taxon>Bacteria</taxon>
        <taxon>Bacteria division WOR-3</taxon>
    </lineage>
</organism>
<dbReference type="Gene3D" id="1.25.40.10">
    <property type="entry name" value="Tetratricopeptide repeat domain"/>
    <property type="match status" value="1"/>
</dbReference>
<dbReference type="PANTHER" id="PTHR38339:SF1">
    <property type="entry name" value="TRANSGLUTAMINASE-LIKE DOMAIN-CONTAINING PROTEIN"/>
    <property type="match status" value="1"/>
</dbReference>
<feature type="domain" description="Transglutaminase-like" evidence="2">
    <location>
        <begin position="191"/>
        <end position="249"/>
    </location>
</feature>
<feature type="repeat" description="TPR" evidence="1">
    <location>
        <begin position="391"/>
        <end position="424"/>
    </location>
</feature>